<feature type="region of interest" description="Disordered" evidence="1">
    <location>
        <begin position="24"/>
        <end position="54"/>
    </location>
</feature>
<evidence type="ECO:0000313" key="3">
    <source>
        <dbReference type="Proteomes" id="UP001162030"/>
    </source>
</evidence>
<organism evidence="2 3">
    <name type="scientific">Methylocaldum szegediense</name>
    <dbReference type="NCBI Taxonomy" id="73780"/>
    <lineage>
        <taxon>Bacteria</taxon>
        <taxon>Pseudomonadati</taxon>
        <taxon>Pseudomonadota</taxon>
        <taxon>Gammaproteobacteria</taxon>
        <taxon>Methylococcales</taxon>
        <taxon>Methylococcaceae</taxon>
        <taxon>Methylocaldum</taxon>
    </lineage>
</organism>
<sequence length="54" mass="6060">MTANSKDDWLRRYAGKEFSADEANVLSAGRTPRGDGQFQRQRVSRRAASARVAF</sequence>
<accession>A0ABM9I2Q8</accession>
<dbReference type="Proteomes" id="UP001162030">
    <property type="component" value="Chromosome"/>
</dbReference>
<gene>
    <name evidence="2" type="ORF">MSZNOR_2558</name>
</gene>
<proteinExistence type="predicted"/>
<reference evidence="2 3" key="1">
    <citation type="submission" date="2023-03" db="EMBL/GenBank/DDBJ databases">
        <authorList>
            <person name="Pearce D."/>
        </authorList>
    </citation>
    <scope>NUCLEOTIDE SEQUENCE [LARGE SCALE GENOMIC DNA]</scope>
    <source>
        <strain evidence="2">Msz</strain>
    </source>
</reference>
<protein>
    <submittedName>
        <fullName evidence="2">Uncharacterized protein</fullName>
    </submittedName>
</protein>
<dbReference type="EMBL" id="OX458333">
    <property type="protein sequence ID" value="CAI8853643.1"/>
    <property type="molecule type" value="Genomic_DNA"/>
</dbReference>
<name>A0ABM9I2Q8_9GAMM</name>
<evidence type="ECO:0000256" key="1">
    <source>
        <dbReference type="SAM" id="MobiDB-lite"/>
    </source>
</evidence>
<evidence type="ECO:0000313" key="2">
    <source>
        <dbReference type="EMBL" id="CAI8853643.1"/>
    </source>
</evidence>
<keyword evidence="3" id="KW-1185">Reference proteome</keyword>